<keyword evidence="5" id="KW-0862">Zinc</keyword>
<evidence type="ECO:0000256" key="3">
    <source>
        <dbReference type="ARBA" id="ARBA00022806"/>
    </source>
</evidence>
<dbReference type="GO" id="GO:0008094">
    <property type="term" value="F:ATP-dependent activity, acting on DNA"/>
    <property type="evidence" value="ECO:0007669"/>
    <property type="project" value="TreeGrafter"/>
</dbReference>
<evidence type="ECO:0000259" key="7">
    <source>
        <dbReference type="PROSITE" id="PS51194"/>
    </source>
</evidence>
<dbReference type="InterPro" id="IPR001650">
    <property type="entry name" value="Helicase_C-like"/>
</dbReference>
<evidence type="ECO:0000313" key="8">
    <source>
        <dbReference type="EMBL" id="CAI4015357.1"/>
    </source>
</evidence>
<dbReference type="OrthoDB" id="423559at2759"/>
<dbReference type="GO" id="GO:0005634">
    <property type="term" value="C:nucleus"/>
    <property type="evidence" value="ECO:0007669"/>
    <property type="project" value="TreeGrafter"/>
</dbReference>
<evidence type="ECO:0000313" key="10">
    <source>
        <dbReference type="Proteomes" id="UP001152797"/>
    </source>
</evidence>
<dbReference type="InterPro" id="IPR027417">
    <property type="entry name" value="P-loop_NTPase"/>
</dbReference>
<dbReference type="GO" id="GO:0006281">
    <property type="term" value="P:DNA repair"/>
    <property type="evidence" value="ECO:0007669"/>
    <property type="project" value="TreeGrafter"/>
</dbReference>
<dbReference type="InterPro" id="IPR001841">
    <property type="entry name" value="Znf_RING"/>
</dbReference>
<evidence type="ECO:0000313" key="9">
    <source>
        <dbReference type="EMBL" id="CAL4802669.1"/>
    </source>
</evidence>
<dbReference type="EMBL" id="CAMXCT010006527">
    <property type="protein sequence ID" value="CAI4015357.1"/>
    <property type="molecule type" value="Genomic_DNA"/>
</dbReference>
<dbReference type="InterPro" id="IPR000330">
    <property type="entry name" value="SNF2_N"/>
</dbReference>
<protein>
    <submittedName>
        <fullName evidence="9">DNA repair protein RAD5B (Putativ e SWI/SNF-related matrix-associated actin-dependent regulator of chromatin subfamily A member 3-like 3) (SMARCA3-like protein 3) (RAD5 homolog B) (AtRAD5B)</fullName>
    </submittedName>
</protein>
<feature type="domain" description="Helicase C-terminal" evidence="7">
    <location>
        <begin position="886"/>
        <end position="1043"/>
    </location>
</feature>
<keyword evidence="1" id="KW-0547">Nucleotide-binding</keyword>
<dbReference type="PROSITE" id="PS50089">
    <property type="entry name" value="ZF_RING_2"/>
    <property type="match status" value="1"/>
</dbReference>
<feature type="domain" description="RING-type" evidence="6">
    <location>
        <begin position="807"/>
        <end position="848"/>
    </location>
</feature>
<proteinExistence type="predicted"/>
<dbReference type="Proteomes" id="UP001152797">
    <property type="component" value="Unassembled WGS sequence"/>
</dbReference>
<keyword evidence="5" id="KW-0863">Zinc-finger</keyword>
<evidence type="ECO:0000256" key="1">
    <source>
        <dbReference type="ARBA" id="ARBA00022741"/>
    </source>
</evidence>
<reference evidence="8" key="1">
    <citation type="submission" date="2022-10" db="EMBL/GenBank/DDBJ databases">
        <authorList>
            <person name="Chen Y."/>
            <person name="Dougan E. K."/>
            <person name="Chan C."/>
            <person name="Rhodes N."/>
            <person name="Thang M."/>
        </authorList>
    </citation>
    <scope>NUCLEOTIDE SEQUENCE</scope>
</reference>
<dbReference type="InterPro" id="IPR038718">
    <property type="entry name" value="SNF2-like_sf"/>
</dbReference>
<dbReference type="EMBL" id="CAMXCT030006527">
    <property type="protein sequence ID" value="CAL4802669.1"/>
    <property type="molecule type" value="Genomic_DNA"/>
</dbReference>
<dbReference type="InterPro" id="IPR013083">
    <property type="entry name" value="Znf_RING/FYVE/PHD"/>
</dbReference>
<keyword evidence="4" id="KW-0067">ATP-binding</keyword>
<dbReference type="InterPro" id="IPR014001">
    <property type="entry name" value="Helicase_ATP-bd"/>
</dbReference>
<dbReference type="GO" id="GO:0016787">
    <property type="term" value="F:hydrolase activity"/>
    <property type="evidence" value="ECO:0007669"/>
    <property type="project" value="UniProtKB-KW"/>
</dbReference>
<accession>A0A9P1GLF7</accession>
<comment type="caution">
    <text evidence="8">The sequence shown here is derived from an EMBL/GenBank/DDBJ whole genome shotgun (WGS) entry which is preliminary data.</text>
</comment>
<dbReference type="SUPFAM" id="SSF52540">
    <property type="entry name" value="P-loop containing nucleoside triphosphate hydrolases"/>
    <property type="match status" value="2"/>
</dbReference>
<evidence type="ECO:0000256" key="4">
    <source>
        <dbReference type="ARBA" id="ARBA00022840"/>
    </source>
</evidence>
<evidence type="ECO:0000256" key="5">
    <source>
        <dbReference type="PROSITE-ProRule" id="PRU00175"/>
    </source>
</evidence>
<dbReference type="CDD" id="cd18793">
    <property type="entry name" value="SF2_C_SNF"/>
    <property type="match status" value="1"/>
</dbReference>
<sequence>MATLPKRVVKLEEVVLGSVATGALVTRVQHLEVCCLGSAAAGPLPQRLDKLEEATGCTAGDGAAVAVDAAPAPEADEVADAAASTQVDQPEVFALPAAKRRRCNELRQEGGYQLEANAGSVAPNPKAFKVHPLREEQLRSLAWMYSREACRDGFKGGMLADKMGYGKTATTIGMLSEKPGQVPDERPSGYIRNPATLILCPPHLVEQWEDEFFKFLGDEVLPPIRFTGSQLFTVHGQAVSGLSQEMRRHNAGLRLTPEKQLQEGDYIESLKVELPPGQVFVTELCGIRTTSRTAFADKAYDFQHFLDQKCRQGCTVEVIVVRETKPRIKRFRGEGSFRILTIANNTDFGRLKLKDLLLPEPFNVVLVSTSILGANYHHERLTETLNNWLREEGQLCLGKSMGARQKMLRECIDKWHQKDGFLAAALRSSPALLETMWWNRMVLDEFHESESWANRVRDVMKSLGATHRWGLSGTPPLDTTDAVLEVAELLWYATDATAPFMSEALKHRKSQKQSAKTWLAKTENKRKDECQAMIRDVVRQNSSQLVEAIRVQEHEEFVQFTAQERLIYQQACHDHDMFDEQLAYEGASVKTREALLKRCAHFCLETDAGDAGEAVLFLGRRKRAHIEQLQQQLELEASRAAHLSVWETAKHGLLADKAQHAEAEKFIHEVYRTSEQVWKEKDPEKKCFEMQIDLYDQNGERRLRPEVRFKQPFRDAHVYPRLNFRHVVQHAVARKCVHREPHAERLLSQLQVCAQMPCRDPQHLPVAMSAGFQVLANLLDTAHRSLDFYTGQMRSLSDIESLRNEQCSVCLTPKDDLAALVMLPCSHIFHRDCVRSALETNPTCPYCRAHAPKKSMSSVLLEVEVATSAAEPLPAELRSHGSKLLAVARRLQKIRAEDPKAKAIVFVQWQELENKVARALQGHGLPVLQLPRGKNAGREMAAVMKSFTTSEEAFVLLLSLEHAASGSNLTAANHVIFVHPMNADTLSSAVAYERQALARVRRVGQERAEVHVWRFVTRETVEEHMHQLHCRANPPDQARAGGA</sequence>
<dbReference type="AlphaFoldDB" id="A0A9P1GLF7"/>
<evidence type="ECO:0000256" key="2">
    <source>
        <dbReference type="ARBA" id="ARBA00022801"/>
    </source>
</evidence>
<organism evidence="8">
    <name type="scientific">Cladocopium goreaui</name>
    <dbReference type="NCBI Taxonomy" id="2562237"/>
    <lineage>
        <taxon>Eukaryota</taxon>
        <taxon>Sar</taxon>
        <taxon>Alveolata</taxon>
        <taxon>Dinophyceae</taxon>
        <taxon>Suessiales</taxon>
        <taxon>Symbiodiniaceae</taxon>
        <taxon>Cladocopium</taxon>
    </lineage>
</organism>
<dbReference type="Gene3D" id="3.30.40.10">
    <property type="entry name" value="Zinc/RING finger domain, C3HC4 (zinc finger)"/>
    <property type="match status" value="1"/>
</dbReference>
<dbReference type="EMBL" id="CAMXCT020006527">
    <property type="protein sequence ID" value="CAL1168732.1"/>
    <property type="molecule type" value="Genomic_DNA"/>
</dbReference>
<dbReference type="Gene3D" id="3.40.50.10810">
    <property type="entry name" value="Tandem AAA-ATPase domain"/>
    <property type="match status" value="2"/>
</dbReference>
<dbReference type="PANTHER" id="PTHR45626:SF26">
    <property type="entry name" value="FAMILY HELICASE, PUTATIVE (AFU_ORTHOLOGUE AFUA_2G09120)-RELATED"/>
    <property type="match status" value="1"/>
</dbReference>
<name>A0A9P1GLF7_9DINO</name>
<dbReference type="GO" id="GO:0005524">
    <property type="term" value="F:ATP binding"/>
    <property type="evidence" value="ECO:0007669"/>
    <property type="project" value="UniProtKB-KW"/>
</dbReference>
<dbReference type="PANTHER" id="PTHR45626">
    <property type="entry name" value="TRANSCRIPTION TERMINATION FACTOR 2-RELATED"/>
    <property type="match status" value="1"/>
</dbReference>
<dbReference type="PROSITE" id="PS51194">
    <property type="entry name" value="HELICASE_CTER"/>
    <property type="match status" value="1"/>
</dbReference>
<dbReference type="SMART" id="SM00184">
    <property type="entry name" value="RING"/>
    <property type="match status" value="1"/>
</dbReference>
<dbReference type="Gene3D" id="3.40.50.300">
    <property type="entry name" value="P-loop containing nucleotide triphosphate hydrolases"/>
    <property type="match status" value="1"/>
</dbReference>
<keyword evidence="5" id="KW-0479">Metal-binding</keyword>
<dbReference type="Pfam" id="PF00271">
    <property type="entry name" value="Helicase_C"/>
    <property type="match status" value="1"/>
</dbReference>
<keyword evidence="3" id="KW-0347">Helicase</keyword>
<dbReference type="SMART" id="SM00487">
    <property type="entry name" value="DEXDc"/>
    <property type="match status" value="1"/>
</dbReference>
<reference evidence="9 10" key="2">
    <citation type="submission" date="2024-05" db="EMBL/GenBank/DDBJ databases">
        <authorList>
            <person name="Chen Y."/>
            <person name="Shah S."/>
            <person name="Dougan E. K."/>
            <person name="Thang M."/>
            <person name="Chan C."/>
        </authorList>
    </citation>
    <scope>NUCLEOTIDE SEQUENCE [LARGE SCALE GENOMIC DNA]</scope>
</reference>
<dbReference type="SUPFAM" id="SSF57850">
    <property type="entry name" value="RING/U-box"/>
    <property type="match status" value="1"/>
</dbReference>
<dbReference type="InterPro" id="IPR049730">
    <property type="entry name" value="SNF2/RAD54-like_C"/>
</dbReference>
<dbReference type="GO" id="GO:0004386">
    <property type="term" value="F:helicase activity"/>
    <property type="evidence" value="ECO:0007669"/>
    <property type="project" value="UniProtKB-KW"/>
</dbReference>
<keyword evidence="10" id="KW-1185">Reference proteome</keyword>
<keyword evidence="2" id="KW-0378">Hydrolase</keyword>
<dbReference type="GO" id="GO:0008270">
    <property type="term" value="F:zinc ion binding"/>
    <property type="evidence" value="ECO:0007669"/>
    <property type="project" value="UniProtKB-KW"/>
</dbReference>
<dbReference type="Pfam" id="PF13639">
    <property type="entry name" value="zf-RING_2"/>
    <property type="match status" value="1"/>
</dbReference>
<evidence type="ECO:0000259" key="6">
    <source>
        <dbReference type="PROSITE" id="PS50089"/>
    </source>
</evidence>
<dbReference type="InterPro" id="IPR050628">
    <property type="entry name" value="SNF2_RAD54_helicase_TF"/>
</dbReference>
<gene>
    <name evidence="8" type="ORF">C1SCF055_LOCUS40191</name>
</gene>
<dbReference type="Pfam" id="PF00176">
    <property type="entry name" value="SNF2-rel_dom"/>
    <property type="match status" value="2"/>
</dbReference>